<dbReference type="EMBL" id="JAAZON010000393">
    <property type="protein sequence ID" value="NMC63253.1"/>
    <property type="molecule type" value="Genomic_DNA"/>
</dbReference>
<protein>
    <recommendedName>
        <fullName evidence="3">GAF domain-containing protein</fullName>
    </recommendedName>
</protein>
<name>A0A7X9IJM0_9DELT</name>
<comment type="caution">
    <text evidence="1">The sequence shown here is derived from an EMBL/GenBank/DDBJ whole genome shotgun (WGS) entry which is preliminary data.</text>
</comment>
<proteinExistence type="predicted"/>
<evidence type="ECO:0000313" key="2">
    <source>
        <dbReference type="Proteomes" id="UP000524246"/>
    </source>
</evidence>
<dbReference type="AlphaFoldDB" id="A0A7X9IJM0"/>
<evidence type="ECO:0000313" key="1">
    <source>
        <dbReference type="EMBL" id="NMC63253.1"/>
    </source>
</evidence>
<accession>A0A7X9IJM0</accession>
<organism evidence="1 2">
    <name type="scientific">SAR324 cluster bacterium</name>
    <dbReference type="NCBI Taxonomy" id="2024889"/>
    <lineage>
        <taxon>Bacteria</taxon>
        <taxon>Deltaproteobacteria</taxon>
        <taxon>SAR324 cluster</taxon>
    </lineage>
</organism>
<dbReference type="Proteomes" id="UP000524246">
    <property type="component" value="Unassembled WGS sequence"/>
</dbReference>
<reference evidence="1 2" key="1">
    <citation type="journal article" date="2020" name="Biotechnol. Biofuels">
        <title>New insights from the biogas microbiome by comprehensive genome-resolved metagenomics of nearly 1600 species originating from multiple anaerobic digesters.</title>
        <authorList>
            <person name="Campanaro S."/>
            <person name="Treu L."/>
            <person name="Rodriguez-R L.M."/>
            <person name="Kovalovszki A."/>
            <person name="Ziels R.M."/>
            <person name="Maus I."/>
            <person name="Zhu X."/>
            <person name="Kougias P.G."/>
            <person name="Basile A."/>
            <person name="Luo G."/>
            <person name="Schluter A."/>
            <person name="Konstantinidis K.T."/>
            <person name="Angelidaki I."/>
        </authorList>
    </citation>
    <scope>NUCLEOTIDE SEQUENCE [LARGE SCALE GENOMIC DNA]</scope>
    <source>
        <strain evidence="1">AS27yjCOA_65</strain>
    </source>
</reference>
<gene>
    <name evidence="1" type="ORF">GYA55_08790</name>
</gene>
<evidence type="ECO:0008006" key="3">
    <source>
        <dbReference type="Google" id="ProtNLM"/>
    </source>
</evidence>
<sequence>MTEPEDQPESSTAPSIQELAEEFALTFDTESKAARSSEKPKKIAPPKLQTTRGNQFLGEISTMFETVASSEELLTELLEKLTFDGNFEKAAIIALSNDRKMAVVVAARGIDAKQGQRMNIKDPLSPLAQGFSKVQSFGNVESQHSPFGSKAFALAPLNANHKNPVALYADCGNESSLTFESRRIFRTVVDMVNQKLVQLPGGIPVELDENY</sequence>